<name>A0A6N7IZM1_9FIRM</name>
<dbReference type="Pfam" id="PF07977">
    <property type="entry name" value="FabA"/>
    <property type="match status" value="1"/>
</dbReference>
<evidence type="ECO:0000256" key="5">
    <source>
        <dbReference type="ARBA" id="ARBA00022490"/>
    </source>
</evidence>
<dbReference type="FunFam" id="3.10.129.10:FF:000001">
    <property type="entry name" value="3-hydroxyacyl-[acyl-carrier-protein] dehydratase FabZ"/>
    <property type="match status" value="1"/>
</dbReference>
<dbReference type="AlphaFoldDB" id="A0A6N7IZM1"/>
<keyword evidence="7" id="KW-0441">Lipid A biosynthesis</keyword>
<dbReference type="SUPFAM" id="SSF54637">
    <property type="entry name" value="Thioesterase/thiol ester dehydrase-isomerase"/>
    <property type="match status" value="1"/>
</dbReference>
<dbReference type="InterPro" id="IPR013114">
    <property type="entry name" value="FabA_FabZ"/>
</dbReference>
<proteinExistence type="inferred from homology"/>
<dbReference type="GO" id="GO:0019171">
    <property type="term" value="F:(3R)-hydroxyacyl-[acyl-carrier-protein] dehydratase activity"/>
    <property type="evidence" value="ECO:0007669"/>
    <property type="project" value="UniProtKB-EC"/>
</dbReference>
<keyword evidence="5" id="KW-0963">Cytoplasm</keyword>
<comment type="function">
    <text evidence="10">Involved in unsaturated fatty acids biosynthesis. Catalyzes the dehydration of short chain beta-hydroxyacyl-ACPs and long chain saturated and unsaturated beta-hydroxyacyl-ACPs.</text>
</comment>
<dbReference type="NCBIfam" id="NF000582">
    <property type="entry name" value="PRK00006.1"/>
    <property type="match status" value="1"/>
</dbReference>
<evidence type="ECO:0000313" key="11">
    <source>
        <dbReference type="EMBL" id="MQN01798.1"/>
    </source>
</evidence>
<keyword evidence="12" id="KW-1185">Reference proteome</keyword>
<organism evidence="11 12">
    <name type="scientific">Candidatus Weimeria bifida</name>
    <dbReference type="NCBI Taxonomy" id="2599074"/>
    <lineage>
        <taxon>Bacteria</taxon>
        <taxon>Bacillati</taxon>
        <taxon>Bacillota</taxon>
        <taxon>Clostridia</taxon>
        <taxon>Lachnospirales</taxon>
        <taxon>Lachnospiraceae</taxon>
        <taxon>Candidatus Weimeria</taxon>
    </lineage>
</organism>
<dbReference type="GO" id="GO:0005737">
    <property type="term" value="C:cytoplasm"/>
    <property type="evidence" value="ECO:0007669"/>
    <property type="project" value="UniProtKB-SubCell"/>
</dbReference>
<dbReference type="InterPro" id="IPR029069">
    <property type="entry name" value="HotDog_dom_sf"/>
</dbReference>
<evidence type="ECO:0000256" key="8">
    <source>
        <dbReference type="ARBA" id="ARBA00023098"/>
    </source>
</evidence>
<evidence type="ECO:0000256" key="10">
    <source>
        <dbReference type="ARBA" id="ARBA00025049"/>
    </source>
</evidence>
<evidence type="ECO:0000256" key="4">
    <source>
        <dbReference type="ARBA" id="ARBA00013167"/>
    </source>
</evidence>
<gene>
    <name evidence="11" type="ORF">FRC54_07750</name>
</gene>
<evidence type="ECO:0000256" key="7">
    <source>
        <dbReference type="ARBA" id="ARBA00022556"/>
    </source>
</evidence>
<accession>A0A6N7IZM1</accession>
<comment type="caution">
    <text evidence="11">The sequence shown here is derived from an EMBL/GenBank/DDBJ whole genome shotgun (WGS) entry which is preliminary data.</text>
</comment>
<evidence type="ECO:0000256" key="1">
    <source>
        <dbReference type="ARBA" id="ARBA00001055"/>
    </source>
</evidence>
<dbReference type="Gene3D" id="3.10.129.10">
    <property type="entry name" value="Hotdog Thioesterase"/>
    <property type="match status" value="1"/>
</dbReference>
<evidence type="ECO:0000256" key="9">
    <source>
        <dbReference type="ARBA" id="ARBA00023239"/>
    </source>
</evidence>
<dbReference type="EMBL" id="VOGC01000006">
    <property type="protein sequence ID" value="MQN01798.1"/>
    <property type="molecule type" value="Genomic_DNA"/>
</dbReference>
<dbReference type="PANTHER" id="PTHR30272:SF1">
    <property type="entry name" value="3-HYDROXYACYL-[ACYL-CARRIER-PROTEIN] DEHYDRATASE"/>
    <property type="match status" value="1"/>
</dbReference>
<keyword evidence="9" id="KW-0456">Lyase</keyword>
<dbReference type="Proteomes" id="UP000460257">
    <property type="component" value="Unassembled WGS sequence"/>
</dbReference>
<comment type="subcellular location">
    <subcellularLocation>
        <location evidence="2">Cytoplasm</location>
    </subcellularLocation>
</comment>
<evidence type="ECO:0000256" key="2">
    <source>
        <dbReference type="ARBA" id="ARBA00004496"/>
    </source>
</evidence>
<keyword evidence="8" id="KW-0443">Lipid metabolism</keyword>
<dbReference type="GO" id="GO:0009245">
    <property type="term" value="P:lipid A biosynthetic process"/>
    <property type="evidence" value="ECO:0007669"/>
    <property type="project" value="UniProtKB-KW"/>
</dbReference>
<protein>
    <recommendedName>
        <fullName evidence="4">3-hydroxyacyl-[acyl-carrier-protein] dehydratase</fullName>
        <ecNumber evidence="4">4.2.1.59</ecNumber>
    </recommendedName>
</protein>
<dbReference type="GO" id="GO:0016020">
    <property type="term" value="C:membrane"/>
    <property type="evidence" value="ECO:0007669"/>
    <property type="project" value="GOC"/>
</dbReference>
<evidence type="ECO:0000256" key="6">
    <source>
        <dbReference type="ARBA" id="ARBA00022516"/>
    </source>
</evidence>
<reference evidence="11" key="1">
    <citation type="journal article" date="2020" name="Appl. Environ. Microbiol.">
        <title>Medium-Chain Fatty Acid Synthesis by 'Candidatus Weimeria bifida' gen. nov., sp. nov., and 'Candidatus Pseudoramibacter fermentans' sp. nov.</title>
        <authorList>
            <person name="Scarborough M.J."/>
            <person name="Myers K.S."/>
            <person name="Donohue T.J."/>
            <person name="Noguera D.R."/>
        </authorList>
    </citation>
    <scope>NUCLEOTIDE SEQUENCE</scope>
    <source>
        <strain evidence="11">LCO1.1</strain>
    </source>
</reference>
<dbReference type="EC" id="4.2.1.59" evidence="4"/>
<evidence type="ECO:0000313" key="12">
    <source>
        <dbReference type="Proteomes" id="UP000460257"/>
    </source>
</evidence>
<sequence length="152" mass="17065">MERLLVRENPNILTCDDIERILPHRQPMIMVDRILDYEPKQWAVGEKLMSRNDPVFAGHFPEYPVFPGVLSLEAIAQCGACAIMTSDEFKGRIPMFGGIKNARFRAPVRPGDILRIECRLINLKKNVGIAEGAAYVGDKMAVKCEFSFAIAN</sequence>
<dbReference type="PANTHER" id="PTHR30272">
    <property type="entry name" value="3-HYDROXYACYL-[ACYL-CARRIER-PROTEIN] DEHYDRATASE"/>
    <property type="match status" value="1"/>
</dbReference>
<comment type="similarity">
    <text evidence="3">Belongs to the thioester dehydratase family. FabZ subfamily.</text>
</comment>
<evidence type="ECO:0000256" key="3">
    <source>
        <dbReference type="ARBA" id="ARBA00009174"/>
    </source>
</evidence>
<comment type="catalytic activity">
    <reaction evidence="1">
        <text>a (3R)-hydroxyacyl-[ACP] = a (2E)-enoyl-[ACP] + H2O</text>
        <dbReference type="Rhea" id="RHEA:13097"/>
        <dbReference type="Rhea" id="RHEA-COMP:9925"/>
        <dbReference type="Rhea" id="RHEA-COMP:9945"/>
        <dbReference type="ChEBI" id="CHEBI:15377"/>
        <dbReference type="ChEBI" id="CHEBI:78784"/>
        <dbReference type="ChEBI" id="CHEBI:78827"/>
        <dbReference type="EC" id="4.2.1.59"/>
    </reaction>
</comment>
<dbReference type="CDD" id="cd01288">
    <property type="entry name" value="FabZ"/>
    <property type="match status" value="1"/>
</dbReference>
<keyword evidence="6" id="KW-0444">Lipid biosynthesis</keyword>